<dbReference type="InterPro" id="IPR050173">
    <property type="entry name" value="ABC_transporter_C-like"/>
</dbReference>
<keyword evidence="8 9" id="KW-0472">Membrane</keyword>
<keyword evidence="4" id="KW-0677">Repeat</keyword>
<dbReference type="GO" id="GO:0016020">
    <property type="term" value="C:membrane"/>
    <property type="evidence" value="ECO:0007669"/>
    <property type="project" value="InterPro"/>
</dbReference>
<dbReference type="Gene3D" id="3.40.50.300">
    <property type="entry name" value="P-loop containing nucleotide triphosphate hydrolases"/>
    <property type="match status" value="1"/>
</dbReference>
<dbReference type="Gene3D" id="1.20.1560.10">
    <property type="entry name" value="ABC transporter type 1, transmembrane domain"/>
    <property type="match status" value="2"/>
</dbReference>
<evidence type="ECO:0000259" key="10">
    <source>
        <dbReference type="PROSITE" id="PS50929"/>
    </source>
</evidence>
<keyword evidence="5" id="KW-0547">Nucleotide-binding</keyword>
<dbReference type="PANTHER" id="PTHR24223">
    <property type="entry name" value="ATP-BINDING CASSETTE SUB-FAMILY C"/>
    <property type="match status" value="1"/>
</dbReference>
<accession>A0AAD5SXJ9</accession>
<keyword evidence="12" id="KW-1185">Reference proteome</keyword>
<dbReference type="PANTHER" id="PTHR24223:SF443">
    <property type="entry name" value="MULTIDRUG-RESISTANCE LIKE PROTEIN 1, ISOFORM I"/>
    <property type="match status" value="1"/>
</dbReference>
<dbReference type="Proteomes" id="UP001211907">
    <property type="component" value="Unassembled WGS sequence"/>
</dbReference>
<feature type="transmembrane region" description="Helical" evidence="9">
    <location>
        <begin position="163"/>
        <end position="187"/>
    </location>
</feature>
<evidence type="ECO:0000256" key="4">
    <source>
        <dbReference type="ARBA" id="ARBA00022737"/>
    </source>
</evidence>
<dbReference type="SUPFAM" id="SSF52540">
    <property type="entry name" value="P-loop containing nucleoside triphosphate hydrolases"/>
    <property type="match status" value="1"/>
</dbReference>
<name>A0AAD5SXJ9_9FUNG</name>
<dbReference type="InterPro" id="IPR027417">
    <property type="entry name" value="P-loop_NTPase"/>
</dbReference>
<evidence type="ECO:0000256" key="8">
    <source>
        <dbReference type="ARBA" id="ARBA00023136"/>
    </source>
</evidence>
<dbReference type="AlphaFoldDB" id="A0AAD5SXJ9"/>
<dbReference type="SUPFAM" id="SSF90123">
    <property type="entry name" value="ABC transporter transmembrane region"/>
    <property type="match status" value="2"/>
</dbReference>
<dbReference type="GO" id="GO:0140359">
    <property type="term" value="F:ABC-type transporter activity"/>
    <property type="evidence" value="ECO:0007669"/>
    <property type="project" value="InterPro"/>
</dbReference>
<evidence type="ECO:0000256" key="6">
    <source>
        <dbReference type="ARBA" id="ARBA00022840"/>
    </source>
</evidence>
<evidence type="ECO:0000256" key="7">
    <source>
        <dbReference type="ARBA" id="ARBA00022989"/>
    </source>
</evidence>
<dbReference type="Pfam" id="PF00005">
    <property type="entry name" value="ABC_tran"/>
    <property type="match status" value="1"/>
</dbReference>
<keyword evidence="7 9" id="KW-1133">Transmembrane helix</keyword>
<evidence type="ECO:0000256" key="5">
    <source>
        <dbReference type="ARBA" id="ARBA00022741"/>
    </source>
</evidence>
<dbReference type="EMBL" id="JADGJH010001226">
    <property type="protein sequence ID" value="KAJ3116489.1"/>
    <property type="molecule type" value="Genomic_DNA"/>
</dbReference>
<dbReference type="InterPro" id="IPR003439">
    <property type="entry name" value="ABC_transporter-like_ATP-bd"/>
</dbReference>
<reference evidence="11" key="1">
    <citation type="submission" date="2020-05" db="EMBL/GenBank/DDBJ databases">
        <title>Phylogenomic resolution of chytrid fungi.</title>
        <authorList>
            <person name="Stajich J.E."/>
            <person name="Amses K."/>
            <person name="Simmons R."/>
            <person name="Seto K."/>
            <person name="Myers J."/>
            <person name="Bonds A."/>
            <person name="Quandt C.A."/>
            <person name="Barry K."/>
            <person name="Liu P."/>
            <person name="Grigoriev I."/>
            <person name="Longcore J.E."/>
            <person name="James T.Y."/>
        </authorList>
    </citation>
    <scope>NUCLEOTIDE SEQUENCE</scope>
    <source>
        <strain evidence="11">JEL0513</strain>
    </source>
</reference>
<sequence>WDLPPIAAVNSAATAALTLKDLQDRPKTKIFAALFKVHAITWFLGAPCDSLSPVLACAVPILIAKIVENSDQNQGSELVVAMSVCVLSRLFFRQIAAQLHRDVQYRIKAALIGAIFEKPFRLSGSSAKEYKDGRILLMIHVDVPAIIRIVLNIHKSLTIPFQIIGMLALLYSLIGLAIVLAVATVILGLTCQSPLIHCSSPSQKVMLEHSDKRLNLIKEYFQAIKIIKLRGAEEPFRSIIDGARRLQLKSLAIYNIFIGAVFAILCIVEQGIFAELNAQKRGIFANLAKDVKFETVDNFKKVTEFGPTAIEERQMSKVEELVLSQKIERVELLKFQFYCADWPKIYCLSNDVQEIDMNLRWVFLNVYYLGAGAVCSLVIMVILSPYMLILIAVVIILNIHAIQLYRSNFRELKRISVTQASPVSGFISETLSGLATIRTFQGASECAIARQRVLLDASLVAANNTKEALMGAALTSSWQISVTITQLVFMFGMLDLGMVSIERLTHYVTSLTYEKAARCNGDPINEDVWPTRGEITFENLVVKYESREEPIIRGLSLTICAGDKSGKSSLLGCLFRIVETSGGKILIDGRDIGMLGLDTLRARLQIIPQEPVMFSGTIRSNLDYNHEFQDADIWEALQVVGLTEQPGD</sequence>
<evidence type="ECO:0000256" key="3">
    <source>
        <dbReference type="ARBA" id="ARBA00022692"/>
    </source>
</evidence>
<evidence type="ECO:0000256" key="2">
    <source>
        <dbReference type="ARBA" id="ARBA00022448"/>
    </source>
</evidence>
<keyword evidence="2" id="KW-0813">Transport</keyword>
<feature type="non-terminal residue" evidence="11">
    <location>
        <position position="648"/>
    </location>
</feature>
<dbReference type="GO" id="GO:0016887">
    <property type="term" value="F:ATP hydrolysis activity"/>
    <property type="evidence" value="ECO:0007669"/>
    <property type="project" value="InterPro"/>
</dbReference>
<feature type="transmembrane region" description="Helical" evidence="9">
    <location>
        <begin position="251"/>
        <end position="273"/>
    </location>
</feature>
<feature type="domain" description="ABC transmembrane type-1" evidence="10">
    <location>
        <begin position="62"/>
        <end position="274"/>
    </location>
</feature>
<comment type="caution">
    <text evidence="11">The sequence shown here is derived from an EMBL/GenBank/DDBJ whole genome shotgun (WGS) entry which is preliminary data.</text>
</comment>
<evidence type="ECO:0000256" key="9">
    <source>
        <dbReference type="SAM" id="Phobius"/>
    </source>
</evidence>
<dbReference type="InterPro" id="IPR011527">
    <property type="entry name" value="ABC1_TM_dom"/>
</dbReference>
<feature type="transmembrane region" description="Helical" evidence="9">
    <location>
        <begin position="386"/>
        <end position="405"/>
    </location>
</feature>
<evidence type="ECO:0000313" key="11">
    <source>
        <dbReference type="EMBL" id="KAJ3116489.1"/>
    </source>
</evidence>
<organism evidence="11 12">
    <name type="scientific">Physocladia obscura</name>
    <dbReference type="NCBI Taxonomy" id="109957"/>
    <lineage>
        <taxon>Eukaryota</taxon>
        <taxon>Fungi</taxon>
        <taxon>Fungi incertae sedis</taxon>
        <taxon>Chytridiomycota</taxon>
        <taxon>Chytridiomycota incertae sedis</taxon>
        <taxon>Chytridiomycetes</taxon>
        <taxon>Chytridiales</taxon>
        <taxon>Chytriomycetaceae</taxon>
        <taxon>Physocladia</taxon>
    </lineage>
</organism>
<keyword evidence="3 9" id="KW-0812">Transmembrane</keyword>
<feature type="transmembrane region" description="Helical" evidence="9">
    <location>
        <begin position="361"/>
        <end position="380"/>
    </location>
</feature>
<dbReference type="Pfam" id="PF00664">
    <property type="entry name" value="ABC_membrane"/>
    <property type="match status" value="2"/>
</dbReference>
<evidence type="ECO:0000256" key="1">
    <source>
        <dbReference type="ARBA" id="ARBA00004127"/>
    </source>
</evidence>
<dbReference type="InterPro" id="IPR036640">
    <property type="entry name" value="ABC1_TM_sf"/>
</dbReference>
<keyword evidence="6" id="KW-0067">ATP-binding</keyword>
<proteinExistence type="predicted"/>
<feature type="domain" description="ABC transmembrane type-1" evidence="10">
    <location>
        <begin position="348"/>
        <end position="442"/>
    </location>
</feature>
<evidence type="ECO:0000313" key="12">
    <source>
        <dbReference type="Proteomes" id="UP001211907"/>
    </source>
</evidence>
<comment type="subcellular location">
    <subcellularLocation>
        <location evidence="1">Endomembrane system</location>
        <topology evidence="1">Multi-pass membrane protein</topology>
    </subcellularLocation>
</comment>
<dbReference type="PROSITE" id="PS50929">
    <property type="entry name" value="ABC_TM1F"/>
    <property type="match status" value="2"/>
</dbReference>
<gene>
    <name evidence="11" type="ORF">HK100_001055</name>
</gene>
<protein>
    <recommendedName>
        <fullName evidence="10">ABC transmembrane type-1 domain-containing protein</fullName>
    </recommendedName>
</protein>
<dbReference type="GO" id="GO:0005524">
    <property type="term" value="F:ATP binding"/>
    <property type="evidence" value="ECO:0007669"/>
    <property type="project" value="UniProtKB-KW"/>
</dbReference>